<dbReference type="Pfam" id="PF00550">
    <property type="entry name" value="PP-binding"/>
    <property type="match status" value="1"/>
</dbReference>
<dbReference type="EMBL" id="JOKH01000002">
    <property type="protein sequence ID" value="KEQ18302.1"/>
    <property type="molecule type" value="Genomic_DNA"/>
</dbReference>
<comment type="caution">
    <text evidence="2">The sequence shown here is derived from an EMBL/GenBank/DDBJ whole genome shotgun (WGS) entry which is preliminary data.</text>
</comment>
<dbReference type="STRING" id="1137799.GZ78_12335"/>
<dbReference type="PROSITE" id="PS50075">
    <property type="entry name" value="CARRIER"/>
    <property type="match status" value="1"/>
</dbReference>
<organism evidence="2 3">
    <name type="scientific">Endozoicomonas numazuensis</name>
    <dbReference type="NCBI Taxonomy" id="1137799"/>
    <lineage>
        <taxon>Bacteria</taxon>
        <taxon>Pseudomonadati</taxon>
        <taxon>Pseudomonadota</taxon>
        <taxon>Gammaproteobacteria</taxon>
        <taxon>Oceanospirillales</taxon>
        <taxon>Endozoicomonadaceae</taxon>
        <taxon>Endozoicomonas</taxon>
    </lineage>
</organism>
<sequence length="79" mass="8571">MAKIDELKTILAEVLEIDTQAFDEETPLLGDLPEFDSMAVVGVITAMEESFGISVADDDIDATIFETVGSLLNYINQTS</sequence>
<dbReference type="AlphaFoldDB" id="A0A081NIM9"/>
<dbReference type="SUPFAM" id="SSF47336">
    <property type="entry name" value="ACP-like"/>
    <property type="match status" value="1"/>
</dbReference>
<accession>A0A081NIM9</accession>
<dbReference type="eggNOG" id="COG0236">
    <property type="taxonomic scope" value="Bacteria"/>
</dbReference>
<evidence type="ECO:0000259" key="1">
    <source>
        <dbReference type="PROSITE" id="PS50075"/>
    </source>
</evidence>
<evidence type="ECO:0000313" key="2">
    <source>
        <dbReference type="EMBL" id="KEQ18302.1"/>
    </source>
</evidence>
<reference evidence="2 3" key="1">
    <citation type="submission" date="2014-06" db="EMBL/GenBank/DDBJ databases">
        <title>Whole Genome Sequences of Three Symbiotic Endozoicomonas Bacteria.</title>
        <authorList>
            <person name="Neave M.J."/>
            <person name="Apprill A."/>
            <person name="Voolstra C.R."/>
        </authorList>
    </citation>
    <scope>NUCLEOTIDE SEQUENCE [LARGE SCALE GENOMIC DNA]</scope>
    <source>
        <strain evidence="2 3">DSM 25634</strain>
    </source>
</reference>
<dbReference type="Proteomes" id="UP000028073">
    <property type="component" value="Unassembled WGS sequence"/>
</dbReference>
<proteinExistence type="predicted"/>
<gene>
    <name evidence="2" type="ORF">GZ78_12335</name>
</gene>
<dbReference type="Gene3D" id="1.10.1200.10">
    <property type="entry name" value="ACP-like"/>
    <property type="match status" value="1"/>
</dbReference>
<name>A0A081NIM9_9GAMM</name>
<dbReference type="RefSeq" id="WP_034836500.1">
    <property type="nucleotide sequence ID" value="NZ_JOKH01000002.1"/>
</dbReference>
<dbReference type="OrthoDB" id="8527261at2"/>
<protein>
    <recommendedName>
        <fullName evidence="1">Carrier domain-containing protein</fullName>
    </recommendedName>
</protein>
<dbReference type="InterPro" id="IPR009081">
    <property type="entry name" value="PP-bd_ACP"/>
</dbReference>
<feature type="domain" description="Carrier" evidence="1">
    <location>
        <begin position="1"/>
        <end position="79"/>
    </location>
</feature>
<dbReference type="InterPro" id="IPR036736">
    <property type="entry name" value="ACP-like_sf"/>
</dbReference>
<keyword evidence="3" id="KW-1185">Reference proteome</keyword>
<evidence type="ECO:0000313" key="3">
    <source>
        <dbReference type="Proteomes" id="UP000028073"/>
    </source>
</evidence>